<evidence type="ECO:0000313" key="1">
    <source>
        <dbReference type="EMBL" id="CAF4922311.1"/>
    </source>
</evidence>
<feature type="non-terminal residue" evidence="1">
    <location>
        <position position="1"/>
    </location>
</feature>
<dbReference type="Proteomes" id="UP000663873">
    <property type="component" value="Unassembled WGS sequence"/>
</dbReference>
<dbReference type="AlphaFoldDB" id="A0A821W9V3"/>
<evidence type="ECO:0000313" key="2">
    <source>
        <dbReference type="Proteomes" id="UP000663873"/>
    </source>
</evidence>
<protein>
    <submittedName>
        <fullName evidence="1">Uncharacterized protein</fullName>
    </submittedName>
</protein>
<sequence length="61" mass="6673">QDDANLATAVADELPEDYTYDGTLVEKNQFTIDNSEQLKAAFESLRQTAIAPIAAITETIQ</sequence>
<keyword evidence="2" id="KW-1185">Reference proteome</keyword>
<reference evidence="1" key="1">
    <citation type="submission" date="2021-02" db="EMBL/GenBank/DDBJ databases">
        <authorList>
            <person name="Nowell W R."/>
        </authorList>
    </citation>
    <scope>NUCLEOTIDE SEQUENCE</scope>
</reference>
<feature type="non-terminal residue" evidence="1">
    <location>
        <position position="61"/>
    </location>
</feature>
<name>A0A821W9V3_9BILA</name>
<organism evidence="1 2">
    <name type="scientific">Rotaria socialis</name>
    <dbReference type="NCBI Taxonomy" id="392032"/>
    <lineage>
        <taxon>Eukaryota</taxon>
        <taxon>Metazoa</taxon>
        <taxon>Spiralia</taxon>
        <taxon>Gnathifera</taxon>
        <taxon>Rotifera</taxon>
        <taxon>Eurotatoria</taxon>
        <taxon>Bdelloidea</taxon>
        <taxon>Philodinida</taxon>
        <taxon>Philodinidae</taxon>
        <taxon>Rotaria</taxon>
    </lineage>
</organism>
<proteinExistence type="predicted"/>
<comment type="caution">
    <text evidence="1">The sequence shown here is derived from an EMBL/GenBank/DDBJ whole genome shotgun (WGS) entry which is preliminary data.</text>
</comment>
<accession>A0A821W9V3</accession>
<gene>
    <name evidence="1" type="ORF">UJA718_LOCUS46484</name>
</gene>
<dbReference type="EMBL" id="CAJOBP010083338">
    <property type="protein sequence ID" value="CAF4922311.1"/>
    <property type="molecule type" value="Genomic_DNA"/>
</dbReference>